<dbReference type="AlphaFoldDB" id="A0A2P2PRK8"/>
<sequence>MSTILMLTFQDDDLILRRLDTLLIMES</sequence>
<accession>A0A2P2PRK8</accession>
<organism evidence="1">
    <name type="scientific">Rhizophora mucronata</name>
    <name type="common">Asiatic mangrove</name>
    <dbReference type="NCBI Taxonomy" id="61149"/>
    <lineage>
        <taxon>Eukaryota</taxon>
        <taxon>Viridiplantae</taxon>
        <taxon>Streptophyta</taxon>
        <taxon>Embryophyta</taxon>
        <taxon>Tracheophyta</taxon>
        <taxon>Spermatophyta</taxon>
        <taxon>Magnoliopsida</taxon>
        <taxon>eudicotyledons</taxon>
        <taxon>Gunneridae</taxon>
        <taxon>Pentapetalae</taxon>
        <taxon>rosids</taxon>
        <taxon>fabids</taxon>
        <taxon>Malpighiales</taxon>
        <taxon>Rhizophoraceae</taxon>
        <taxon>Rhizophora</taxon>
    </lineage>
</organism>
<name>A0A2P2PRK8_RHIMU</name>
<dbReference type="EMBL" id="GGEC01076849">
    <property type="protein sequence ID" value="MBX57333.1"/>
    <property type="molecule type" value="Transcribed_RNA"/>
</dbReference>
<evidence type="ECO:0000313" key="1">
    <source>
        <dbReference type="EMBL" id="MBX57333.1"/>
    </source>
</evidence>
<reference evidence="1" key="1">
    <citation type="submission" date="2018-02" db="EMBL/GenBank/DDBJ databases">
        <title>Rhizophora mucronata_Transcriptome.</title>
        <authorList>
            <person name="Meera S.P."/>
            <person name="Sreeshan A."/>
            <person name="Augustine A."/>
        </authorList>
    </citation>
    <scope>NUCLEOTIDE SEQUENCE</scope>
    <source>
        <tissue evidence="1">Leaf</tissue>
    </source>
</reference>
<protein>
    <submittedName>
        <fullName evidence="1">Uncharacterized protein</fullName>
    </submittedName>
</protein>
<proteinExistence type="predicted"/>